<dbReference type="Proteomes" id="UP000003136">
    <property type="component" value="Unassembled WGS sequence"/>
</dbReference>
<gene>
    <name evidence="1" type="ORF">BACPEC_00516</name>
</gene>
<dbReference type="EMBL" id="ABVQ01000034">
    <property type="protein sequence ID" value="EEC58385.1"/>
    <property type="molecule type" value="Genomic_DNA"/>
</dbReference>
<keyword evidence="2" id="KW-1185">Reference proteome</keyword>
<comment type="caution">
    <text evidence="1">The sequence shown here is derived from an EMBL/GenBank/DDBJ whole genome shotgun (WGS) entry which is preliminary data.</text>
</comment>
<name>B7APB1_9FIRM</name>
<organism evidence="1 2">
    <name type="scientific">[Bacteroides] pectinophilus ATCC 43243</name>
    <dbReference type="NCBI Taxonomy" id="483218"/>
    <lineage>
        <taxon>Bacteria</taxon>
        <taxon>Bacillati</taxon>
        <taxon>Bacillota</taxon>
        <taxon>Clostridia</taxon>
        <taxon>Eubacteriales</taxon>
    </lineage>
</organism>
<protein>
    <submittedName>
        <fullName evidence="1">Uncharacterized protein</fullName>
    </submittedName>
</protein>
<evidence type="ECO:0000313" key="1">
    <source>
        <dbReference type="EMBL" id="EEC58385.1"/>
    </source>
</evidence>
<sequence>MSFLLTVIPEDAYNNVTSLISTIGIRMRRRFYSRMDLFMYKNCKFNRCLIKMKNSYREIYKIINSDPCHTNPKPLKKR</sequence>
<dbReference type="AlphaFoldDB" id="B7APB1"/>
<reference evidence="1 2" key="2">
    <citation type="submission" date="2008-11" db="EMBL/GenBank/DDBJ databases">
        <authorList>
            <person name="Fulton L."/>
            <person name="Clifton S."/>
            <person name="Fulton B."/>
            <person name="Xu J."/>
            <person name="Minx P."/>
            <person name="Pepin K.H."/>
            <person name="Johnson M."/>
            <person name="Bhonagiri V."/>
            <person name="Nash W.E."/>
            <person name="Mardis E.R."/>
            <person name="Wilson R.K."/>
        </authorList>
    </citation>
    <scope>NUCLEOTIDE SEQUENCE [LARGE SCALE GENOMIC DNA]</scope>
    <source>
        <strain evidence="1 2">ATCC 43243</strain>
    </source>
</reference>
<dbReference type="HOGENOM" id="CLU_2614691_0_0_9"/>
<reference evidence="1 2" key="1">
    <citation type="submission" date="2008-11" db="EMBL/GenBank/DDBJ databases">
        <title>Draft genome sequence of Bacteroides pectinophilus (ATCC 43243).</title>
        <authorList>
            <person name="Sudarsanam P."/>
            <person name="Ley R."/>
            <person name="Guruge J."/>
            <person name="Turnbaugh P.J."/>
            <person name="Mahowald M."/>
            <person name="Liep D."/>
            <person name="Gordon J."/>
        </authorList>
    </citation>
    <scope>NUCLEOTIDE SEQUENCE [LARGE SCALE GENOMIC DNA]</scope>
    <source>
        <strain evidence="1 2">ATCC 43243</strain>
    </source>
</reference>
<evidence type="ECO:0000313" key="2">
    <source>
        <dbReference type="Proteomes" id="UP000003136"/>
    </source>
</evidence>
<proteinExistence type="predicted"/>
<accession>B7APB1</accession>